<sequence>MNSAFWDGLAAGYHWQLSLITAVGIAAVTFAGKLLVQLVPTFRAAKRLNRETYAQKMENPRYAANLRWNRKWGVFYWVVIFAGILPFCLTAEAQPVWQVLLDCFVILMVYDFFYYLVHRFLFHDAGFLGGPLMWVHAVHHRQHNPCREDSSYIHPLEVAMGLGLYVACIFVLSRFMGDFHVATIVITWVAFTEINLHNHDLWTVDRFPFKYLNTMSAMHHNHHARFTGGNFATISLLYDWMFGTLDYGQGYKGAEYAPKAKKAPGGVGAA</sequence>
<evidence type="ECO:0000256" key="3">
    <source>
        <dbReference type="ARBA" id="ARBA00022989"/>
    </source>
</evidence>
<evidence type="ECO:0000256" key="4">
    <source>
        <dbReference type="ARBA" id="ARBA00023136"/>
    </source>
</evidence>
<keyword evidence="8" id="KW-1185">Reference proteome</keyword>
<dbReference type="RefSeq" id="WP_243994275.1">
    <property type="nucleotide sequence ID" value="NZ_JALHLE010000018.1"/>
</dbReference>
<feature type="transmembrane region" description="Helical" evidence="5">
    <location>
        <begin position="15"/>
        <end position="36"/>
    </location>
</feature>
<evidence type="ECO:0000256" key="1">
    <source>
        <dbReference type="ARBA" id="ARBA00004370"/>
    </source>
</evidence>
<evidence type="ECO:0000313" key="8">
    <source>
        <dbReference type="Proteomes" id="UP001162880"/>
    </source>
</evidence>
<keyword evidence="3 5" id="KW-1133">Transmembrane helix</keyword>
<evidence type="ECO:0000256" key="5">
    <source>
        <dbReference type="SAM" id="Phobius"/>
    </source>
</evidence>
<name>A0ABT0B381_9SPHN</name>
<evidence type="ECO:0000256" key="2">
    <source>
        <dbReference type="ARBA" id="ARBA00022692"/>
    </source>
</evidence>
<dbReference type="PANTHER" id="PTHR11863">
    <property type="entry name" value="STEROL DESATURASE"/>
    <property type="match status" value="1"/>
</dbReference>
<comment type="subcellular location">
    <subcellularLocation>
        <location evidence="1">Membrane</location>
    </subcellularLocation>
</comment>
<gene>
    <name evidence="7" type="ORF">MTR64_12380</name>
</gene>
<reference evidence="7" key="1">
    <citation type="submission" date="2022-03" db="EMBL/GenBank/DDBJ databases">
        <title>Identification of a novel bacterium isolated from mangrove sediments.</title>
        <authorList>
            <person name="Pan X."/>
        </authorList>
    </citation>
    <scope>NUCLEOTIDE SEQUENCE</scope>
    <source>
        <strain evidence="7">B2580</strain>
    </source>
</reference>
<dbReference type="Pfam" id="PF04116">
    <property type="entry name" value="FA_hydroxylase"/>
    <property type="match status" value="1"/>
</dbReference>
<feature type="domain" description="Fatty acid hydroxylase" evidence="6">
    <location>
        <begin position="104"/>
        <end position="244"/>
    </location>
</feature>
<evidence type="ECO:0000259" key="6">
    <source>
        <dbReference type="Pfam" id="PF04116"/>
    </source>
</evidence>
<evidence type="ECO:0000313" key="7">
    <source>
        <dbReference type="EMBL" id="MCJ2179370.1"/>
    </source>
</evidence>
<keyword evidence="4 5" id="KW-0472">Membrane</keyword>
<dbReference type="EMBL" id="JALHLE010000018">
    <property type="protein sequence ID" value="MCJ2179370.1"/>
    <property type="molecule type" value="Genomic_DNA"/>
</dbReference>
<feature type="transmembrane region" description="Helical" evidence="5">
    <location>
        <begin position="74"/>
        <end position="93"/>
    </location>
</feature>
<comment type="caution">
    <text evidence="7">The sequence shown here is derived from an EMBL/GenBank/DDBJ whole genome shotgun (WGS) entry which is preliminary data.</text>
</comment>
<dbReference type="InterPro" id="IPR006694">
    <property type="entry name" value="Fatty_acid_hydroxylase"/>
</dbReference>
<organism evidence="7 8">
    <name type="scientific">Novosphingobium album</name>
    <name type="common">ex Hu et al. 2023</name>
    <dbReference type="NCBI Taxonomy" id="2930093"/>
    <lineage>
        <taxon>Bacteria</taxon>
        <taxon>Pseudomonadati</taxon>
        <taxon>Pseudomonadota</taxon>
        <taxon>Alphaproteobacteria</taxon>
        <taxon>Sphingomonadales</taxon>
        <taxon>Sphingomonadaceae</taxon>
        <taxon>Novosphingobium</taxon>
    </lineage>
</organism>
<proteinExistence type="predicted"/>
<feature type="transmembrane region" description="Helical" evidence="5">
    <location>
        <begin position="152"/>
        <end position="173"/>
    </location>
</feature>
<accession>A0ABT0B381</accession>
<dbReference type="Proteomes" id="UP001162880">
    <property type="component" value="Unassembled WGS sequence"/>
</dbReference>
<dbReference type="InterPro" id="IPR050307">
    <property type="entry name" value="Sterol_Desaturase_Related"/>
</dbReference>
<keyword evidence="2 5" id="KW-0812">Transmembrane</keyword>
<protein>
    <submittedName>
        <fullName evidence="7">Sterol desaturase family protein</fullName>
    </submittedName>
</protein>